<keyword evidence="3" id="KW-1185">Reference proteome</keyword>
<feature type="transmembrane region" description="Helical" evidence="1">
    <location>
        <begin position="21"/>
        <end position="39"/>
    </location>
</feature>
<gene>
    <name evidence="2" type="ORF">FOB44_10690</name>
</gene>
<proteinExistence type="predicted"/>
<keyword evidence="1" id="KW-1133">Transmembrane helix</keyword>
<dbReference type="Gene3D" id="1.20.120.1620">
    <property type="match status" value="1"/>
</dbReference>
<evidence type="ECO:0000256" key="1">
    <source>
        <dbReference type="SAM" id="Phobius"/>
    </source>
</evidence>
<reference evidence="2 3" key="1">
    <citation type="submission" date="2019-09" db="EMBL/GenBank/DDBJ databases">
        <title>FDA dAtabase for Regulatory Grade micrObial Sequences (FDA-ARGOS): Supporting development and validation of Infectious Disease Dx tests.</title>
        <authorList>
            <person name="Sciortino C."/>
            <person name="Tallon L."/>
            <person name="Sadzewicz L."/>
            <person name="Vavikolanu K."/>
            <person name="Mehta A."/>
            <person name="Aluvathingal J."/>
            <person name="Nadendla S."/>
            <person name="Nandy P."/>
            <person name="Geyer C."/>
            <person name="Yan Y."/>
            <person name="Sichtig H."/>
        </authorList>
    </citation>
    <scope>NUCLEOTIDE SEQUENCE [LARGE SCALE GENOMIC DNA]</scope>
    <source>
        <strain evidence="2 3">FDAARGOS_636</strain>
    </source>
</reference>
<dbReference type="Proteomes" id="UP000501570">
    <property type="component" value="Chromosome"/>
</dbReference>
<evidence type="ECO:0000313" key="3">
    <source>
        <dbReference type="Proteomes" id="UP000501570"/>
    </source>
</evidence>
<dbReference type="InterPro" id="IPR038314">
    <property type="entry name" value="T6SS_sf"/>
</dbReference>
<evidence type="ECO:0008006" key="4">
    <source>
        <dbReference type="Google" id="ProtNLM"/>
    </source>
</evidence>
<evidence type="ECO:0000313" key="2">
    <source>
        <dbReference type="EMBL" id="QIY91089.1"/>
    </source>
</evidence>
<name>A0ABX6KUJ3_CHRGL</name>
<keyword evidence="1" id="KW-0472">Membrane</keyword>
<dbReference type="RefSeq" id="WP_168238508.1">
    <property type="nucleotide sequence ID" value="NZ_CP050995.1"/>
</dbReference>
<organism evidence="2 3">
    <name type="scientific">Chryseobacterium gallinarum</name>
    <dbReference type="NCBI Taxonomy" id="1324352"/>
    <lineage>
        <taxon>Bacteria</taxon>
        <taxon>Pseudomonadati</taxon>
        <taxon>Bacteroidota</taxon>
        <taxon>Flavobacteriia</taxon>
        <taxon>Flavobacteriales</taxon>
        <taxon>Weeksellaceae</taxon>
        <taxon>Chryseobacterium group</taxon>
        <taxon>Chryseobacterium</taxon>
    </lineage>
</organism>
<accession>A0ABX6KUJ3</accession>
<sequence>MEELGILTMKSTIINFIKMKYPRYFLFFVILCMLIYCACGKKNIKEEDKKKIEILLSKHKRYAFIDFYEKSIKQEERKYQVKKCDSIFDLSSTELYQDDCLKLDFYSENHQSYNDENYDRMVNKWLKKDYPPSMPTDNPNIKTTMTFKKALDFYESTDLNKYIDSLRTLFYKKYEEHKLESINCIK</sequence>
<dbReference type="EMBL" id="CP050995">
    <property type="protein sequence ID" value="QIY91089.1"/>
    <property type="molecule type" value="Genomic_DNA"/>
</dbReference>
<keyword evidence="1" id="KW-0812">Transmembrane</keyword>
<protein>
    <recommendedName>
        <fullName evidence="4">Lipoprotein</fullName>
    </recommendedName>
</protein>